<protein>
    <submittedName>
        <fullName evidence="1">Uncharacterized protein</fullName>
    </submittedName>
</protein>
<proteinExistence type="predicted"/>
<feature type="non-terminal residue" evidence="1">
    <location>
        <position position="1"/>
    </location>
</feature>
<gene>
    <name evidence="1" type="ORF">RRG08_005000</name>
</gene>
<evidence type="ECO:0000313" key="1">
    <source>
        <dbReference type="EMBL" id="KAK3766508.1"/>
    </source>
</evidence>
<accession>A0AAE0ZBP6</accession>
<dbReference type="EMBL" id="JAWDGP010004216">
    <property type="protein sequence ID" value="KAK3766508.1"/>
    <property type="molecule type" value="Genomic_DNA"/>
</dbReference>
<dbReference type="Proteomes" id="UP001283361">
    <property type="component" value="Unassembled WGS sequence"/>
</dbReference>
<dbReference type="AlphaFoldDB" id="A0AAE0ZBP6"/>
<keyword evidence="2" id="KW-1185">Reference proteome</keyword>
<evidence type="ECO:0000313" key="2">
    <source>
        <dbReference type="Proteomes" id="UP001283361"/>
    </source>
</evidence>
<comment type="caution">
    <text evidence="1">The sequence shown here is derived from an EMBL/GenBank/DDBJ whole genome shotgun (WGS) entry which is preliminary data.</text>
</comment>
<name>A0AAE0ZBP6_9GAST</name>
<organism evidence="1 2">
    <name type="scientific">Elysia crispata</name>
    <name type="common">lettuce slug</name>
    <dbReference type="NCBI Taxonomy" id="231223"/>
    <lineage>
        <taxon>Eukaryota</taxon>
        <taxon>Metazoa</taxon>
        <taxon>Spiralia</taxon>
        <taxon>Lophotrochozoa</taxon>
        <taxon>Mollusca</taxon>
        <taxon>Gastropoda</taxon>
        <taxon>Heterobranchia</taxon>
        <taxon>Euthyneura</taxon>
        <taxon>Panpulmonata</taxon>
        <taxon>Sacoglossa</taxon>
        <taxon>Placobranchoidea</taxon>
        <taxon>Plakobranchidae</taxon>
        <taxon>Elysia</taxon>
    </lineage>
</organism>
<reference evidence="1" key="1">
    <citation type="journal article" date="2023" name="G3 (Bethesda)">
        <title>A reference genome for the long-term kleptoplast-retaining sea slug Elysia crispata morphotype clarki.</title>
        <authorList>
            <person name="Eastman K.E."/>
            <person name="Pendleton A.L."/>
            <person name="Shaikh M.A."/>
            <person name="Suttiyut T."/>
            <person name="Ogas R."/>
            <person name="Tomko P."/>
            <person name="Gavelis G."/>
            <person name="Widhalm J.R."/>
            <person name="Wisecaver J.H."/>
        </authorList>
    </citation>
    <scope>NUCLEOTIDE SEQUENCE</scope>
    <source>
        <strain evidence="1">ECLA1</strain>
    </source>
</reference>
<sequence length="51" mass="5683">NRMCARFAPNENRNCCDPLASYKPSLALISSPLALMYDSFQRYSSRGAPAQ</sequence>